<reference evidence="3" key="1">
    <citation type="journal article" date="2021" name="Microbiol. Resour. Announc.">
        <title>LGAAP: Leishmaniinae Genome Assembly and Annotation Pipeline.</title>
        <authorList>
            <person name="Almutairi H."/>
            <person name="Urbaniak M.D."/>
            <person name="Bates M.D."/>
            <person name="Jariyapan N."/>
            <person name="Kwakye-Nuako G."/>
            <person name="Thomaz-Soccol V."/>
            <person name="Al-Salem W.S."/>
            <person name="Dillon R.J."/>
            <person name="Bates P.A."/>
            <person name="Gatherer D."/>
        </authorList>
    </citation>
    <scope>NUCLEOTIDE SEQUENCE [LARGE SCALE GENOMIC DNA]</scope>
</reference>
<name>A0A836H6W1_9TRYP</name>
<dbReference type="GO" id="GO:0006412">
    <property type="term" value="P:translation"/>
    <property type="evidence" value="ECO:0007669"/>
    <property type="project" value="InterPro"/>
</dbReference>
<dbReference type="Proteomes" id="UP000673552">
    <property type="component" value="Unassembled WGS sequence"/>
</dbReference>
<dbReference type="EMBL" id="JAFEUZ010000031">
    <property type="protein sequence ID" value="KAG5471505.1"/>
    <property type="molecule type" value="Genomic_DNA"/>
</dbReference>
<dbReference type="GO" id="GO:0003735">
    <property type="term" value="F:structural constituent of ribosome"/>
    <property type="evidence" value="ECO:0007669"/>
    <property type="project" value="InterPro"/>
</dbReference>
<dbReference type="KEGG" id="lmat:92511712"/>
<dbReference type="SUPFAM" id="SSF54736">
    <property type="entry name" value="ClpS-like"/>
    <property type="match status" value="1"/>
</dbReference>
<comment type="caution">
    <text evidence="2">The sequence shown here is derived from an EMBL/GenBank/DDBJ whole genome shotgun (WGS) entry which is preliminary data.</text>
</comment>
<accession>A0A836H6W1</accession>
<dbReference type="AlphaFoldDB" id="A0A836H6W1"/>
<gene>
    <name evidence="2" type="ORF">LSCM1_01598</name>
</gene>
<keyword evidence="3" id="KW-1185">Reference proteome</keyword>
<dbReference type="GeneID" id="92511712"/>
<dbReference type="RefSeq" id="XP_067176479.1">
    <property type="nucleotide sequence ID" value="XM_067319200.1"/>
</dbReference>
<dbReference type="Pfam" id="PF00542">
    <property type="entry name" value="Ribosomal_L12"/>
    <property type="match status" value="1"/>
</dbReference>
<reference evidence="3" key="2">
    <citation type="journal article" date="2021" name="Sci. Data">
        <title>Chromosome-scale genome sequencing, assembly and annotation of six genomes from subfamily Leishmaniinae.</title>
        <authorList>
            <person name="Almutairi H."/>
            <person name="Urbaniak M.D."/>
            <person name="Bates M.D."/>
            <person name="Jariyapan N."/>
            <person name="Kwakye-Nuako G."/>
            <person name="Thomaz Soccol V."/>
            <person name="Al-Salem W.S."/>
            <person name="Dillon R.J."/>
            <person name="Bates P.A."/>
            <person name="Gatherer D."/>
        </authorList>
    </citation>
    <scope>NUCLEOTIDE SEQUENCE [LARGE SCALE GENOMIC DNA]</scope>
</reference>
<proteinExistence type="predicted"/>
<dbReference type="InterPro" id="IPR014719">
    <property type="entry name" value="Ribosomal_bL12_C/ClpS-like"/>
</dbReference>
<dbReference type="Gene3D" id="3.30.1390.10">
    <property type="match status" value="1"/>
</dbReference>
<evidence type="ECO:0000259" key="1">
    <source>
        <dbReference type="Pfam" id="PF00542"/>
    </source>
</evidence>
<organism evidence="2 3">
    <name type="scientific">Leishmania martiniquensis</name>
    <dbReference type="NCBI Taxonomy" id="1580590"/>
    <lineage>
        <taxon>Eukaryota</taxon>
        <taxon>Discoba</taxon>
        <taxon>Euglenozoa</taxon>
        <taxon>Kinetoplastea</taxon>
        <taxon>Metakinetoplastina</taxon>
        <taxon>Trypanosomatida</taxon>
        <taxon>Trypanosomatidae</taxon>
        <taxon>Leishmaniinae</taxon>
        <taxon>Leishmania</taxon>
    </lineage>
</organism>
<protein>
    <recommendedName>
        <fullName evidence="1">Large ribosomal subunit protein bL12 C-terminal domain-containing protein</fullName>
    </recommendedName>
</protein>
<dbReference type="OrthoDB" id="250175at2759"/>
<sequence>MKERRAVCGLSIQEAKTAIDKVPGVIARQTPKADAEKLKDAMVCLWGLRWRCSDRESGVADSVPEACVA</sequence>
<dbReference type="InterPro" id="IPR013823">
    <property type="entry name" value="Ribosomal_bL12_C"/>
</dbReference>
<evidence type="ECO:0000313" key="3">
    <source>
        <dbReference type="Proteomes" id="UP000673552"/>
    </source>
</evidence>
<feature type="domain" description="Large ribosomal subunit protein bL12 C-terminal" evidence="1">
    <location>
        <begin position="2"/>
        <end position="42"/>
    </location>
</feature>
<evidence type="ECO:0000313" key="2">
    <source>
        <dbReference type="EMBL" id="KAG5471505.1"/>
    </source>
</evidence>